<evidence type="ECO:0000256" key="1">
    <source>
        <dbReference type="SAM" id="MobiDB-lite"/>
    </source>
</evidence>
<proteinExistence type="predicted"/>
<organism evidence="3 4">
    <name type="scientific">Agrococcus carbonis</name>
    <dbReference type="NCBI Taxonomy" id="684552"/>
    <lineage>
        <taxon>Bacteria</taxon>
        <taxon>Bacillati</taxon>
        <taxon>Actinomycetota</taxon>
        <taxon>Actinomycetes</taxon>
        <taxon>Micrococcales</taxon>
        <taxon>Microbacteriaceae</taxon>
        <taxon>Agrococcus</taxon>
    </lineage>
</organism>
<dbReference type="AlphaFoldDB" id="A0A1H1NE20"/>
<dbReference type="Proteomes" id="UP000199649">
    <property type="component" value="Chromosome I"/>
</dbReference>
<protein>
    <submittedName>
        <fullName evidence="3">Predicted membrane protein</fullName>
    </submittedName>
</protein>
<reference evidence="4" key="1">
    <citation type="submission" date="2016-10" db="EMBL/GenBank/DDBJ databases">
        <authorList>
            <person name="Varghese N."/>
            <person name="Submissions S."/>
        </authorList>
    </citation>
    <scope>NUCLEOTIDE SEQUENCE [LARGE SCALE GENOMIC DNA]</scope>
    <source>
        <strain evidence="4">DSM 22965</strain>
    </source>
</reference>
<dbReference type="Pfam" id="PF10067">
    <property type="entry name" value="DUF2306"/>
    <property type="match status" value="1"/>
</dbReference>
<keyword evidence="2" id="KW-1133">Transmembrane helix</keyword>
<evidence type="ECO:0000313" key="3">
    <source>
        <dbReference type="EMBL" id="SDR97154.1"/>
    </source>
</evidence>
<feature type="transmembrane region" description="Helical" evidence="2">
    <location>
        <begin position="104"/>
        <end position="124"/>
    </location>
</feature>
<keyword evidence="2" id="KW-0472">Membrane</keyword>
<evidence type="ECO:0000313" key="4">
    <source>
        <dbReference type="Proteomes" id="UP000199649"/>
    </source>
</evidence>
<keyword evidence="4" id="KW-1185">Reference proteome</keyword>
<name>A0A1H1NE20_9MICO</name>
<feature type="transmembrane region" description="Helical" evidence="2">
    <location>
        <begin position="136"/>
        <end position="160"/>
    </location>
</feature>
<sequence length="230" mass="24341">MAVSRIPGQTAPARAATAGPGGGGRWIWLVPPALILLTSIPITTGALRLTQLSGGPAIMPEAARFTEFPLPVIAHIVAGVVFGVVGAFQFVPALRRGRRSWHRAAGYVLIPAGFVVALSALWMATFSDLPPGDGPALLVVRWIFGGFMVVTLALAVRALVQRRYAVHGAWMTRAYALGVAAGTQAFALIPGSLIYGSDDQTSRVVAMTAAWLVNLAVAELVIRRRRRARA</sequence>
<dbReference type="OrthoDB" id="4698148at2"/>
<keyword evidence="2" id="KW-0812">Transmembrane</keyword>
<accession>A0A1H1NE20</accession>
<feature type="region of interest" description="Disordered" evidence="1">
    <location>
        <begin position="1"/>
        <end position="20"/>
    </location>
</feature>
<feature type="transmembrane region" description="Helical" evidence="2">
    <location>
        <begin position="68"/>
        <end position="92"/>
    </location>
</feature>
<feature type="transmembrane region" description="Helical" evidence="2">
    <location>
        <begin position="201"/>
        <end position="222"/>
    </location>
</feature>
<dbReference type="STRING" id="684552.SAMN04489719_1243"/>
<dbReference type="InterPro" id="IPR018750">
    <property type="entry name" value="DUF2306_membrane"/>
</dbReference>
<dbReference type="EMBL" id="LT629734">
    <property type="protein sequence ID" value="SDR97154.1"/>
    <property type="molecule type" value="Genomic_DNA"/>
</dbReference>
<feature type="transmembrane region" description="Helical" evidence="2">
    <location>
        <begin position="26"/>
        <end position="48"/>
    </location>
</feature>
<evidence type="ECO:0000256" key="2">
    <source>
        <dbReference type="SAM" id="Phobius"/>
    </source>
</evidence>
<gene>
    <name evidence="3" type="ORF">SAMN04489719_1243</name>
</gene>
<feature type="transmembrane region" description="Helical" evidence="2">
    <location>
        <begin position="172"/>
        <end position="195"/>
    </location>
</feature>